<dbReference type="GO" id="GO:0045116">
    <property type="term" value="P:protein neddylation"/>
    <property type="evidence" value="ECO:0007669"/>
    <property type="project" value="TreeGrafter"/>
</dbReference>
<evidence type="ECO:0000256" key="1">
    <source>
        <dbReference type="RuleBase" id="RU410713"/>
    </source>
</evidence>
<comment type="caution">
    <text evidence="4">The sequence shown here is derived from an EMBL/GenBank/DDBJ whole genome shotgun (WGS) entry which is preliminary data.</text>
</comment>
<evidence type="ECO:0000313" key="5">
    <source>
        <dbReference type="Proteomes" id="UP000038009"/>
    </source>
</evidence>
<sequence length="240" mass="27132">MAARNKLAVTLGRERRTSGPSSTKTWASPASSKPGAAQLQSKGARTEMELNFDRYCSLEKSSQADIVAGRGLSQLLSEIAVAPYSFDYYVVLWKLGATQRDCITRSEWVMTVYARGIESLTQLKTRVVEWVKEVRGSDASFLLMYNFLYDYIRGEDDRCMSLETAMKAWNVLFEKKEQLTQWQLWASSHVNTDVSRDLWRQVGLMFMMDTDPRKCDGGGNSSAVFPMVIAEFLKQNKTAA</sequence>
<dbReference type="OMA" id="KEFFDGM"/>
<dbReference type="InterPro" id="IPR042460">
    <property type="entry name" value="DCN1-like_PONY"/>
</dbReference>
<proteinExistence type="predicted"/>
<evidence type="ECO:0000256" key="2">
    <source>
        <dbReference type="SAM" id="MobiDB-lite"/>
    </source>
</evidence>
<dbReference type="PANTHER" id="PTHR12281:SF34">
    <property type="entry name" value="DEFECTIVE IN CULLIN NEDDYLATION PROTEIN"/>
    <property type="match status" value="1"/>
</dbReference>
<dbReference type="Gene3D" id="1.10.238.10">
    <property type="entry name" value="EF-hand"/>
    <property type="match status" value="1"/>
</dbReference>
<dbReference type="GO" id="GO:0097602">
    <property type="term" value="F:cullin family protein binding"/>
    <property type="evidence" value="ECO:0007669"/>
    <property type="project" value="TreeGrafter"/>
</dbReference>
<dbReference type="AlphaFoldDB" id="A0A0N1I8Z2"/>
<feature type="region of interest" description="Disordered" evidence="2">
    <location>
        <begin position="1"/>
        <end position="36"/>
    </location>
</feature>
<protein>
    <recommendedName>
        <fullName evidence="1">Defective in cullin neddylation protein</fullName>
    </recommendedName>
</protein>
<keyword evidence="5" id="KW-1185">Reference proteome</keyword>
<evidence type="ECO:0000313" key="4">
    <source>
        <dbReference type="EMBL" id="KPI88258.1"/>
    </source>
</evidence>
<dbReference type="OrthoDB" id="286637at2759"/>
<dbReference type="GO" id="GO:0000151">
    <property type="term" value="C:ubiquitin ligase complex"/>
    <property type="evidence" value="ECO:0007669"/>
    <property type="project" value="TreeGrafter"/>
</dbReference>
<dbReference type="EMBL" id="LJSK01000057">
    <property type="protein sequence ID" value="KPI88258.1"/>
    <property type="molecule type" value="Genomic_DNA"/>
</dbReference>
<dbReference type="GO" id="GO:0032182">
    <property type="term" value="F:ubiquitin-like protein binding"/>
    <property type="evidence" value="ECO:0007669"/>
    <property type="project" value="TreeGrafter"/>
</dbReference>
<dbReference type="Gene3D" id="1.10.238.200">
    <property type="entry name" value="Cullin, PONY binding domain"/>
    <property type="match status" value="1"/>
</dbReference>
<dbReference type="PROSITE" id="PS51229">
    <property type="entry name" value="DCUN1"/>
    <property type="match status" value="1"/>
</dbReference>
<dbReference type="VEuPathDB" id="TriTrypDB:Lsey_0057_0330"/>
<feature type="compositionally biased region" description="Polar residues" evidence="2">
    <location>
        <begin position="18"/>
        <end position="31"/>
    </location>
</feature>
<evidence type="ECO:0000259" key="3">
    <source>
        <dbReference type="PROSITE" id="PS51229"/>
    </source>
</evidence>
<dbReference type="InterPro" id="IPR005176">
    <property type="entry name" value="PONY_dom"/>
</dbReference>
<dbReference type="GO" id="GO:0031624">
    <property type="term" value="F:ubiquitin conjugating enzyme binding"/>
    <property type="evidence" value="ECO:0007669"/>
    <property type="project" value="TreeGrafter"/>
</dbReference>
<dbReference type="Pfam" id="PF03556">
    <property type="entry name" value="Cullin_binding"/>
    <property type="match status" value="1"/>
</dbReference>
<comment type="function">
    <text evidence="1">Neddylation of cullins play an essential role in the regulation of SCF-type complexes activity.</text>
</comment>
<accession>A0A0N1I8Z2</accession>
<gene>
    <name evidence="4" type="ORF">ABL78_2682</name>
</gene>
<dbReference type="InterPro" id="IPR014764">
    <property type="entry name" value="DCN-prot"/>
</dbReference>
<dbReference type="PANTHER" id="PTHR12281">
    <property type="entry name" value="RP42 RELATED"/>
    <property type="match status" value="1"/>
</dbReference>
<feature type="domain" description="DCUN1" evidence="3">
    <location>
        <begin position="43"/>
        <end position="237"/>
    </location>
</feature>
<reference evidence="4 5" key="1">
    <citation type="journal article" date="2015" name="PLoS Pathog.">
        <title>Leptomonas seymouri: Adaptations to the Dixenous Life Cycle Analyzed by Genome Sequencing, Transcriptome Profiling and Co-infection with Leishmania donovani.</title>
        <authorList>
            <person name="Kraeva N."/>
            <person name="Butenko A."/>
            <person name="Hlavacova J."/>
            <person name="Kostygov A."/>
            <person name="Myskova J."/>
            <person name="Grybchuk D."/>
            <person name="Lestinova T."/>
            <person name="Votypka J."/>
            <person name="Volf P."/>
            <person name="Opperdoes F."/>
            <person name="Flegontov P."/>
            <person name="Lukes J."/>
            <person name="Yurchenko V."/>
        </authorList>
    </citation>
    <scope>NUCLEOTIDE SEQUENCE [LARGE SCALE GENOMIC DNA]</scope>
    <source>
        <strain evidence="4 5">ATCC 30220</strain>
    </source>
</reference>
<organism evidence="4 5">
    <name type="scientific">Leptomonas seymouri</name>
    <dbReference type="NCBI Taxonomy" id="5684"/>
    <lineage>
        <taxon>Eukaryota</taxon>
        <taxon>Discoba</taxon>
        <taxon>Euglenozoa</taxon>
        <taxon>Kinetoplastea</taxon>
        <taxon>Metakinetoplastina</taxon>
        <taxon>Trypanosomatida</taxon>
        <taxon>Trypanosomatidae</taxon>
        <taxon>Leishmaniinae</taxon>
        <taxon>Leptomonas</taxon>
    </lineage>
</organism>
<dbReference type="Proteomes" id="UP000038009">
    <property type="component" value="Unassembled WGS sequence"/>
</dbReference>
<name>A0A0N1I8Z2_LEPSE</name>